<dbReference type="RefSeq" id="WP_379707048.1">
    <property type="nucleotide sequence ID" value="NZ_JBHSCZ010000001.1"/>
</dbReference>
<organism evidence="1 2">
    <name type="scientific">Ferruginibacter yonginensis</name>
    <dbReference type="NCBI Taxonomy" id="1310416"/>
    <lineage>
        <taxon>Bacteria</taxon>
        <taxon>Pseudomonadati</taxon>
        <taxon>Bacteroidota</taxon>
        <taxon>Chitinophagia</taxon>
        <taxon>Chitinophagales</taxon>
        <taxon>Chitinophagaceae</taxon>
        <taxon>Ferruginibacter</taxon>
    </lineage>
</organism>
<name>A0ABV8QNR4_9BACT</name>
<evidence type="ECO:0000313" key="2">
    <source>
        <dbReference type="Proteomes" id="UP001595907"/>
    </source>
</evidence>
<sequence length="753" mass="83581">MLQIQLVKQPYEVNFSGNELPYSFSFLPYGFIERRQNLKMNIAVEKEVSNGSGVFSTVDNQILYPDNNGVIAFDIKTVVDAYLQFYTPRYTQLEPIKIPNQSARFRVKATIDKDGQAFGDPIVSDTITVLKGGLSYEQYHYKAFFEAIFYLKIPLSFHKGLQLIAPYERKYLTWLYSNDILKPQVLRIVYFYSDNSTETVNIPVNATSEKWGIYMANISLYSIFEQTGVGNATNVFLKLQSYDLVGYTASVLDVDDVLVAAPVRYNLDYRNYFSPIATNAKVSSDLHSNNYGRALAYTNSFGAFETLNVLGEIEMQAEYSSSEASIVPPPSGIRNAVLQAQQLSVTIEETEKFVGATNFLTKEKFDSLRDLLLSRNTYEIKQQRFIPVNINKKTVKFYTNKDSLFSMAVEWQHAFSNSFYVPENMLQVDTTCPALEKFMVVQIAKNKLQIVWAMPYPYDLLKVTIDNGVEVFNLTLSGNAGSQVVGFDNPSIDPDRATIIITGAVLCNPDSVPISVGATSTVTIEAFANLLPVANDDQFYIAAGYNTPQQLPGTVLDNDYDVDGDAIEVDEVSGGATVEGGTYSVTKPGVVTYQPPTSLFNGIDSFTYTIHEVANPTALSAPATVYINVGNVGLGNGFYAKLVLRNIIENQSGVFFNRRADHYIQFFADPLCTIPKDATGLGVTIGANSNVIEKRNGSITNETNTALSFTAVGTEIFIGNYINYYRQQYSPTNLLIELFINISLNPGAGYIPV</sequence>
<evidence type="ECO:0000313" key="1">
    <source>
        <dbReference type="EMBL" id="MFC4261905.1"/>
    </source>
</evidence>
<dbReference type="Proteomes" id="UP001595907">
    <property type="component" value="Unassembled WGS sequence"/>
</dbReference>
<dbReference type="EMBL" id="JBHSCZ010000001">
    <property type="protein sequence ID" value="MFC4261905.1"/>
    <property type="molecule type" value="Genomic_DNA"/>
</dbReference>
<dbReference type="Pfam" id="PF17963">
    <property type="entry name" value="Big_9"/>
    <property type="match status" value="1"/>
</dbReference>
<keyword evidence="2" id="KW-1185">Reference proteome</keyword>
<protein>
    <submittedName>
        <fullName evidence="1">Ig-like domain-containing protein</fullName>
    </submittedName>
</protein>
<gene>
    <name evidence="1" type="ORF">ACFOWM_03380</name>
</gene>
<comment type="caution">
    <text evidence="1">The sequence shown here is derived from an EMBL/GenBank/DDBJ whole genome shotgun (WGS) entry which is preliminary data.</text>
</comment>
<proteinExistence type="predicted"/>
<reference evidence="2" key="1">
    <citation type="journal article" date="2019" name="Int. J. Syst. Evol. Microbiol.">
        <title>The Global Catalogue of Microorganisms (GCM) 10K type strain sequencing project: providing services to taxonomists for standard genome sequencing and annotation.</title>
        <authorList>
            <consortium name="The Broad Institute Genomics Platform"/>
            <consortium name="The Broad Institute Genome Sequencing Center for Infectious Disease"/>
            <person name="Wu L."/>
            <person name="Ma J."/>
        </authorList>
    </citation>
    <scope>NUCLEOTIDE SEQUENCE [LARGE SCALE GENOMIC DNA]</scope>
    <source>
        <strain evidence="2">CECT 8289</strain>
    </source>
</reference>
<accession>A0ABV8QNR4</accession>